<gene>
    <name evidence="3" type="ORF">QJS04_geneDACA011241</name>
    <name evidence="2" type="ORF">QJS04_geneDACA024539</name>
</gene>
<reference evidence="3" key="2">
    <citation type="submission" date="2023-06" db="EMBL/GenBank/DDBJ databases">
        <authorList>
            <person name="Ma L."/>
            <person name="Liu K.-W."/>
            <person name="Li Z."/>
            <person name="Hsiao Y.-Y."/>
            <person name="Qi Y."/>
            <person name="Fu T."/>
            <person name="Tang G."/>
            <person name="Zhang D."/>
            <person name="Sun W.-H."/>
            <person name="Liu D.-K."/>
            <person name="Li Y."/>
            <person name="Chen G.-Z."/>
            <person name="Liu X.-D."/>
            <person name="Liao X.-Y."/>
            <person name="Jiang Y.-T."/>
            <person name="Yu X."/>
            <person name="Hao Y."/>
            <person name="Huang J."/>
            <person name="Zhao X.-W."/>
            <person name="Ke S."/>
            <person name="Chen Y.-Y."/>
            <person name="Wu W.-L."/>
            <person name="Hsu J.-L."/>
            <person name="Lin Y.-F."/>
            <person name="Huang M.-D."/>
            <person name="Li C.-Y."/>
            <person name="Huang L."/>
            <person name="Wang Z.-W."/>
            <person name="Zhao X."/>
            <person name="Zhong W.-Y."/>
            <person name="Peng D.-H."/>
            <person name="Ahmad S."/>
            <person name="Lan S."/>
            <person name="Zhang J.-S."/>
            <person name="Tsai W.-C."/>
            <person name="Van De Peer Y."/>
            <person name="Liu Z.-J."/>
        </authorList>
    </citation>
    <scope>NUCLEOTIDE SEQUENCE</scope>
    <source>
        <strain evidence="3">SCP</strain>
        <tissue evidence="3">Leaves</tissue>
    </source>
</reference>
<dbReference type="InterPro" id="IPR031731">
    <property type="entry name" value="CX9C"/>
</dbReference>
<dbReference type="InterPro" id="IPR009069">
    <property type="entry name" value="Cys_alpha_HP_mot_SF"/>
</dbReference>
<evidence type="ECO:0000313" key="3">
    <source>
        <dbReference type="EMBL" id="KAK1264720.1"/>
    </source>
</evidence>
<organism evidence="3 4">
    <name type="scientific">Acorus gramineus</name>
    <name type="common">Dwarf sweet flag</name>
    <dbReference type="NCBI Taxonomy" id="55184"/>
    <lineage>
        <taxon>Eukaryota</taxon>
        <taxon>Viridiplantae</taxon>
        <taxon>Streptophyta</taxon>
        <taxon>Embryophyta</taxon>
        <taxon>Tracheophyta</taxon>
        <taxon>Spermatophyta</taxon>
        <taxon>Magnoliopsida</taxon>
        <taxon>Liliopsida</taxon>
        <taxon>Acoraceae</taxon>
        <taxon>Acorus</taxon>
    </lineage>
</organism>
<dbReference type="SUPFAM" id="SSF47072">
    <property type="entry name" value="Cysteine alpha-hairpin motif"/>
    <property type="match status" value="1"/>
</dbReference>
<dbReference type="GO" id="GO:0005739">
    <property type="term" value="C:mitochondrion"/>
    <property type="evidence" value="ECO:0007669"/>
    <property type="project" value="GOC"/>
</dbReference>
<name>A0AAV9AK31_ACOGR</name>
<dbReference type="Pfam" id="PF16860">
    <property type="entry name" value="CX9C"/>
    <property type="match status" value="1"/>
</dbReference>
<proteinExistence type="predicted"/>
<dbReference type="GO" id="GO:0003735">
    <property type="term" value="F:structural constituent of ribosome"/>
    <property type="evidence" value="ECO:0007669"/>
    <property type="project" value="InterPro"/>
</dbReference>
<dbReference type="GO" id="GO:0032543">
    <property type="term" value="P:mitochondrial translation"/>
    <property type="evidence" value="ECO:0007669"/>
    <property type="project" value="InterPro"/>
</dbReference>
<dbReference type="EMBL" id="JAUJYN010000008">
    <property type="protein sequence ID" value="KAK1264720.1"/>
    <property type="molecule type" value="Genomic_DNA"/>
</dbReference>
<dbReference type="EMBL" id="JAUJYN010000104">
    <property type="protein sequence ID" value="KAK1256600.1"/>
    <property type="molecule type" value="Genomic_DNA"/>
</dbReference>
<comment type="caution">
    <text evidence="3">The sequence shown here is derived from an EMBL/GenBank/DDBJ whole genome shotgun (WGS) entry which is preliminary data.</text>
</comment>
<reference evidence="3" key="1">
    <citation type="journal article" date="2023" name="Nat. Commun.">
        <title>Diploid and tetraploid genomes of Acorus and the evolution of monocots.</title>
        <authorList>
            <person name="Ma L."/>
            <person name="Liu K.W."/>
            <person name="Li Z."/>
            <person name="Hsiao Y.Y."/>
            <person name="Qi Y."/>
            <person name="Fu T."/>
            <person name="Tang G.D."/>
            <person name="Zhang D."/>
            <person name="Sun W.H."/>
            <person name="Liu D.K."/>
            <person name="Li Y."/>
            <person name="Chen G.Z."/>
            <person name="Liu X.D."/>
            <person name="Liao X.Y."/>
            <person name="Jiang Y.T."/>
            <person name="Yu X."/>
            <person name="Hao Y."/>
            <person name="Huang J."/>
            <person name="Zhao X.W."/>
            <person name="Ke S."/>
            <person name="Chen Y.Y."/>
            <person name="Wu W.L."/>
            <person name="Hsu J.L."/>
            <person name="Lin Y.F."/>
            <person name="Huang M.D."/>
            <person name="Li C.Y."/>
            <person name="Huang L."/>
            <person name="Wang Z.W."/>
            <person name="Zhao X."/>
            <person name="Zhong W.Y."/>
            <person name="Peng D.H."/>
            <person name="Ahmad S."/>
            <person name="Lan S."/>
            <person name="Zhang J.S."/>
            <person name="Tsai W.C."/>
            <person name="Van de Peer Y."/>
            <person name="Liu Z.J."/>
        </authorList>
    </citation>
    <scope>NUCLEOTIDE SEQUENCE</scope>
    <source>
        <strain evidence="3">SCP</strain>
    </source>
</reference>
<dbReference type="PANTHER" id="PTHR28066">
    <property type="entry name" value="37S RIBOSOMAL PROTEIN MRP10, MITOCHONDRIAL"/>
    <property type="match status" value="1"/>
</dbReference>
<evidence type="ECO:0000313" key="2">
    <source>
        <dbReference type="EMBL" id="KAK1256600.1"/>
    </source>
</evidence>
<dbReference type="PANTHER" id="PTHR28066:SF1">
    <property type="entry name" value="SMALL RIBOSOMAL SUBUNIT PROTEIN MS37"/>
    <property type="match status" value="1"/>
</dbReference>
<dbReference type="AlphaFoldDB" id="A0AAV9AK31"/>
<keyword evidence="4" id="KW-1185">Reference proteome</keyword>
<evidence type="ECO:0000313" key="4">
    <source>
        <dbReference type="Proteomes" id="UP001179952"/>
    </source>
</evidence>
<evidence type="ECO:0000259" key="1">
    <source>
        <dbReference type="Pfam" id="PF16860"/>
    </source>
</evidence>
<protein>
    <recommendedName>
        <fullName evidence="1">IMS import disulfide relay-system CHCH-CHCH-like Cx9C domain-containing protein</fullName>
    </recommendedName>
</protein>
<dbReference type="InterPro" id="IPR017264">
    <property type="entry name" value="Ribosomal_mS37_fun"/>
</dbReference>
<dbReference type="Proteomes" id="UP001179952">
    <property type="component" value="Unassembled WGS sequence"/>
</dbReference>
<accession>A0AAV9AK31</accession>
<sequence length="81" mass="9196">MGRKAGLIRVNPKKFAPAGKPCLKDMVTFLNCLALKHNSDEKCVQTRDAMYACIEAQKMQAKKNPYKTLNYHLQRLSKGIK</sequence>
<feature type="domain" description="IMS import disulfide relay-system CHCH-CHCH-like Cx9C" evidence="1">
    <location>
        <begin position="20"/>
        <end position="56"/>
    </location>
</feature>